<dbReference type="SUPFAM" id="SSF51905">
    <property type="entry name" value="FAD/NAD(P)-binding domain"/>
    <property type="match status" value="1"/>
</dbReference>
<dbReference type="PANTHER" id="PTHR43014:SF2">
    <property type="entry name" value="MERCURIC REDUCTASE"/>
    <property type="match status" value="1"/>
</dbReference>
<dbReference type="InterPro" id="IPR001100">
    <property type="entry name" value="Pyr_nuc-diS_OxRdtase"/>
</dbReference>
<evidence type="ECO:0000313" key="10">
    <source>
        <dbReference type="EMBL" id="QDV36319.1"/>
    </source>
</evidence>
<dbReference type="EC" id="1.16.1.1" evidence="10"/>
<dbReference type="Gene3D" id="3.30.390.30">
    <property type="match status" value="1"/>
</dbReference>
<keyword evidence="4 10" id="KW-0560">Oxidoreductase</keyword>
<feature type="binding site" evidence="6">
    <location>
        <begin position="143"/>
        <end position="145"/>
    </location>
    <ligand>
        <name>FAD</name>
        <dbReference type="ChEBI" id="CHEBI:57692"/>
    </ligand>
</feature>
<dbReference type="InterPro" id="IPR036188">
    <property type="entry name" value="FAD/NAD-bd_sf"/>
</dbReference>
<dbReference type="EMBL" id="CP036426">
    <property type="protein sequence ID" value="QDV36319.1"/>
    <property type="molecule type" value="Genomic_DNA"/>
</dbReference>
<evidence type="ECO:0000259" key="8">
    <source>
        <dbReference type="Pfam" id="PF02852"/>
    </source>
</evidence>
<comment type="cofactor">
    <cofactor evidence="6">
        <name>FAD</name>
        <dbReference type="ChEBI" id="CHEBI:57692"/>
    </cofactor>
    <text evidence="6">Binds 1 FAD per subunit.</text>
</comment>
<protein>
    <submittedName>
        <fullName evidence="10">Mercuric reductase</fullName>
        <ecNumber evidence="10">1.16.1.1</ecNumber>
    </submittedName>
</protein>
<feature type="binding site" evidence="6">
    <location>
        <begin position="180"/>
        <end position="187"/>
    </location>
    <ligand>
        <name>NAD(+)</name>
        <dbReference type="ChEBI" id="CHEBI:57540"/>
    </ligand>
</feature>
<feature type="domain" description="FAD/NAD(P)-binding" evidence="9">
    <location>
        <begin position="7"/>
        <end position="319"/>
    </location>
</feature>
<sequence>MPHPEEYDVVVLGSGRARFFAWSLASQGKRVAVVERRNLAGSCPTVACAPSKNVIHGAKVANYFRRGAEFGIAAGDWKVVMPAVRDRKRKMVDGIVARNVDAYRESGAELVKGQGRFVGPRTIEVTADDGTRTLRGEVVVICTGSRARIDPIPGLAESRAMTHVEALELDRVPKHLLVLGGGYVGLEMAQALRRFGSRVTVIERNDALAPREDRDVSEALRELFDDEGIEVLTATPVARVEGRSGESVRLLATHGVIEGSDLLVASGRTPNTDGIGLETAGIERDDWGYIKVDERLRTTAAGVWAVGDCAGSPHFTHMADDDVRVVRDNLAGIDRTTTGRLVPFCLFTDPELARVGMSESEAERRGIAYRLAKIPVTAILRSRTLSEPRGFYKTLVAAESDRILGFTAFAPEADAVMTTVQVAISAGLPYTALRDATLTHPTMSEGLAALFHAVPDRS</sequence>
<comment type="similarity">
    <text evidence="1">Belongs to the class-I pyridine nucleotide-disulfide oxidoreductase family.</text>
</comment>
<dbReference type="Pfam" id="PF02852">
    <property type="entry name" value="Pyr_redox_dim"/>
    <property type="match status" value="1"/>
</dbReference>
<dbReference type="PIRSF" id="PIRSF000350">
    <property type="entry name" value="Mercury_reductase_MerA"/>
    <property type="match status" value="1"/>
</dbReference>
<evidence type="ECO:0000256" key="7">
    <source>
        <dbReference type="PIRSR" id="PIRSR000350-4"/>
    </source>
</evidence>
<organism evidence="10 11">
    <name type="scientific">Tautonia plasticadhaerens</name>
    <dbReference type="NCBI Taxonomy" id="2527974"/>
    <lineage>
        <taxon>Bacteria</taxon>
        <taxon>Pseudomonadati</taxon>
        <taxon>Planctomycetota</taxon>
        <taxon>Planctomycetia</taxon>
        <taxon>Isosphaerales</taxon>
        <taxon>Isosphaeraceae</taxon>
        <taxon>Tautonia</taxon>
    </lineage>
</organism>
<feature type="binding site" evidence="6">
    <location>
        <position position="267"/>
    </location>
    <ligand>
        <name>NAD(+)</name>
        <dbReference type="ChEBI" id="CHEBI:57540"/>
    </ligand>
</feature>
<reference evidence="10 11" key="1">
    <citation type="submission" date="2019-02" db="EMBL/GenBank/DDBJ databases">
        <title>Deep-cultivation of Planctomycetes and their phenomic and genomic characterization uncovers novel biology.</title>
        <authorList>
            <person name="Wiegand S."/>
            <person name="Jogler M."/>
            <person name="Boedeker C."/>
            <person name="Pinto D."/>
            <person name="Vollmers J."/>
            <person name="Rivas-Marin E."/>
            <person name="Kohn T."/>
            <person name="Peeters S.H."/>
            <person name="Heuer A."/>
            <person name="Rast P."/>
            <person name="Oberbeckmann S."/>
            <person name="Bunk B."/>
            <person name="Jeske O."/>
            <person name="Meyerdierks A."/>
            <person name="Storesund J.E."/>
            <person name="Kallscheuer N."/>
            <person name="Luecker S."/>
            <person name="Lage O.M."/>
            <person name="Pohl T."/>
            <person name="Merkel B.J."/>
            <person name="Hornburger P."/>
            <person name="Mueller R.-W."/>
            <person name="Bruemmer F."/>
            <person name="Labrenz M."/>
            <person name="Spormann A.M."/>
            <person name="Op den Camp H."/>
            <person name="Overmann J."/>
            <person name="Amann R."/>
            <person name="Jetten M.S.M."/>
            <person name="Mascher T."/>
            <person name="Medema M.H."/>
            <person name="Devos D.P."/>
            <person name="Kaster A.-K."/>
            <person name="Ovreas L."/>
            <person name="Rohde M."/>
            <person name="Galperin M.Y."/>
            <person name="Jogler C."/>
        </authorList>
    </citation>
    <scope>NUCLEOTIDE SEQUENCE [LARGE SCALE GENOMIC DNA]</scope>
    <source>
        <strain evidence="10 11">ElP</strain>
    </source>
</reference>
<evidence type="ECO:0000256" key="3">
    <source>
        <dbReference type="ARBA" id="ARBA00022827"/>
    </source>
</evidence>
<dbReference type="PANTHER" id="PTHR43014">
    <property type="entry name" value="MERCURIC REDUCTASE"/>
    <property type="match status" value="1"/>
</dbReference>
<evidence type="ECO:0000313" key="11">
    <source>
        <dbReference type="Proteomes" id="UP000317835"/>
    </source>
</evidence>
<feature type="binding site" evidence="6">
    <location>
        <position position="115"/>
    </location>
    <ligand>
        <name>FAD</name>
        <dbReference type="ChEBI" id="CHEBI:57692"/>
    </ligand>
</feature>
<dbReference type="RefSeq" id="WP_145272489.1">
    <property type="nucleotide sequence ID" value="NZ_CP036426.1"/>
</dbReference>
<feature type="disulfide bond" description="Redox-active" evidence="7">
    <location>
        <begin position="43"/>
        <end position="48"/>
    </location>
</feature>
<dbReference type="AlphaFoldDB" id="A0A518H657"/>
<keyword evidence="2" id="KW-0285">Flavoprotein</keyword>
<feature type="binding site" evidence="6">
    <location>
        <position position="203"/>
    </location>
    <ligand>
        <name>NAD(+)</name>
        <dbReference type="ChEBI" id="CHEBI:57540"/>
    </ligand>
</feature>
<name>A0A518H657_9BACT</name>
<gene>
    <name evidence="10" type="primary">merA_2</name>
    <name evidence="10" type="ORF">ElP_42390</name>
</gene>
<evidence type="ECO:0000256" key="2">
    <source>
        <dbReference type="ARBA" id="ARBA00022630"/>
    </source>
</evidence>
<dbReference type="PRINTS" id="PR00368">
    <property type="entry name" value="FADPNR"/>
</dbReference>
<dbReference type="InterPro" id="IPR023753">
    <property type="entry name" value="FAD/NAD-binding_dom"/>
</dbReference>
<proteinExistence type="inferred from homology"/>
<dbReference type="InterPro" id="IPR016156">
    <property type="entry name" value="FAD/NAD-linked_Rdtase_dimer_sf"/>
</dbReference>
<dbReference type="Pfam" id="PF07992">
    <property type="entry name" value="Pyr_redox_2"/>
    <property type="match status" value="1"/>
</dbReference>
<keyword evidence="6" id="KW-0520">NAD</keyword>
<dbReference type="KEGG" id="tpla:ElP_42390"/>
<feature type="binding site" evidence="6">
    <location>
        <position position="52"/>
    </location>
    <ligand>
        <name>FAD</name>
        <dbReference type="ChEBI" id="CHEBI:57692"/>
    </ligand>
</feature>
<keyword evidence="11" id="KW-1185">Reference proteome</keyword>
<evidence type="ECO:0000256" key="5">
    <source>
        <dbReference type="PIRSR" id="PIRSR000350-2"/>
    </source>
</evidence>
<dbReference type="FunFam" id="3.30.390.30:FF:000001">
    <property type="entry name" value="Dihydrolipoyl dehydrogenase"/>
    <property type="match status" value="1"/>
</dbReference>
<keyword evidence="6" id="KW-0547">Nucleotide-binding</keyword>
<keyword evidence="3 6" id="KW-0274">FAD</keyword>
<dbReference type="Gene3D" id="3.50.50.60">
    <property type="entry name" value="FAD/NAD(P)-binding domain"/>
    <property type="match status" value="2"/>
</dbReference>
<feature type="domain" description="Pyridine nucleotide-disulphide oxidoreductase dimerisation" evidence="8">
    <location>
        <begin position="342"/>
        <end position="447"/>
    </location>
</feature>
<feature type="active site" description="Proton acceptor" evidence="5">
    <location>
        <position position="440"/>
    </location>
</feature>
<dbReference type="Proteomes" id="UP000317835">
    <property type="component" value="Chromosome"/>
</dbReference>
<dbReference type="OrthoDB" id="230580at2"/>
<evidence type="ECO:0000259" key="9">
    <source>
        <dbReference type="Pfam" id="PF07992"/>
    </source>
</evidence>
<accession>A0A518H657</accession>
<dbReference type="GO" id="GO:0003955">
    <property type="term" value="F:NAD(P)H dehydrogenase (quinone) activity"/>
    <property type="evidence" value="ECO:0007669"/>
    <property type="project" value="TreeGrafter"/>
</dbReference>
<feature type="binding site" evidence="6">
    <location>
        <position position="308"/>
    </location>
    <ligand>
        <name>FAD</name>
        <dbReference type="ChEBI" id="CHEBI:57692"/>
    </ligand>
</feature>
<dbReference type="SUPFAM" id="SSF55424">
    <property type="entry name" value="FAD/NAD-linked reductases, dimerisation (C-terminal) domain"/>
    <property type="match status" value="1"/>
</dbReference>
<evidence type="ECO:0000256" key="1">
    <source>
        <dbReference type="ARBA" id="ARBA00007532"/>
    </source>
</evidence>
<dbReference type="InterPro" id="IPR004099">
    <property type="entry name" value="Pyr_nucl-diS_OxRdtase_dimer"/>
</dbReference>
<dbReference type="PRINTS" id="PR00411">
    <property type="entry name" value="PNDRDTASEI"/>
</dbReference>
<evidence type="ECO:0000256" key="6">
    <source>
        <dbReference type="PIRSR" id="PIRSR000350-3"/>
    </source>
</evidence>
<dbReference type="GO" id="GO:0016152">
    <property type="term" value="F:mercury (II) reductase (NADP+) activity"/>
    <property type="evidence" value="ECO:0007669"/>
    <property type="project" value="UniProtKB-EC"/>
</dbReference>
<evidence type="ECO:0000256" key="4">
    <source>
        <dbReference type="ARBA" id="ARBA00023002"/>
    </source>
</evidence>
<dbReference type="GO" id="GO:0050660">
    <property type="term" value="F:flavin adenine dinucleotide binding"/>
    <property type="evidence" value="ECO:0007669"/>
    <property type="project" value="TreeGrafter"/>
</dbReference>